<evidence type="ECO:0000313" key="2">
    <source>
        <dbReference type="Proteomes" id="UP000643279"/>
    </source>
</evidence>
<comment type="caution">
    <text evidence="1">The sequence shown here is derived from an EMBL/GenBank/DDBJ whole genome shotgun (WGS) entry which is preliminary data.</text>
</comment>
<protein>
    <recommendedName>
        <fullName evidence="3">Metallothionein</fullName>
    </recommendedName>
</protein>
<evidence type="ECO:0000313" key="1">
    <source>
        <dbReference type="EMBL" id="GGI01138.1"/>
    </source>
</evidence>
<reference evidence="2" key="1">
    <citation type="journal article" date="2019" name="Int. J. Syst. Evol. Microbiol.">
        <title>The Global Catalogue of Microorganisms (GCM) 10K type strain sequencing project: providing services to taxonomists for standard genome sequencing and annotation.</title>
        <authorList>
            <consortium name="The Broad Institute Genomics Platform"/>
            <consortium name="The Broad Institute Genome Sequencing Center for Infectious Disease"/>
            <person name="Wu L."/>
            <person name="Ma J."/>
        </authorList>
    </citation>
    <scope>NUCLEOTIDE SEQUENCE [LARGE SCALE GENOMIC DNA]</scope>
    <source>
        <strain evidence="2">CGMCC 1.12778</strain>
    </source>
</reference>
<organism evidence="1 2">
    <name type="scientific">Arthrobacter liuii</name>
    <dbReference type="NCBI Taxonomy" id="1476996"/>
    <lineage>
        <taxon>Bacteria</taxon>
        <taxon>Bacillati</taxon>
        <taxon>Actinomycetota</taxon>
        <taxon>Actinomycetes</taxon>
        <taxon>Micrococcales</taxon>
        <taxon>Micrococcaceae</taxon>
        <taxon>Arthrobacter</taxon>
    </lineage>
</organism>
<accession>A0ABQ2AXU8</accession>
<sequence>MNLPAIDNRDKELAMALQEGEIYRCPDEDCACEITVTKGAAPGHGRDRHPTCCCGHVMEEAG</sequence>
<evidence type="ECO:0008006" key="3">
    <source>
        <dbReference type="Google" id="ProtNLM"/>
    </source>
</evidence>
<dbReference type="EMBL" id="BMFW01000032">
    <property type="protein sequence ID" value="GGI01138.1"/>
    <property type="molecule type" value="Genomic_DNA"/>
</dbReference>
<dbReference type="Proteomes" id="UP000643279">
    <property type="component" value="Unassembled WGS sequence"/>
</dbReference>
<name>A0ABQ2AXU8_9MICC</name>
<keyword evidence="2" id="KW-1185">Reference proteome</keyword>
<proteinExistence type="predicted"/>
<gene>
    <name evidence="1" type="ORF">GCM10007170_39890</name>
</gene>